<dbReference type="InterPro" id="IPR036908">
    <property type="entry name" value="RlpA-like_sf"/>
</dbReference>
<protein>
    <submittedName>
        <fullName evidence="5">Cell wall-binding protein yocH</fullName>
    </submittedName>
</protein>
<dbReference type="CDD" id="cd14667">
    <property type="entry name" value="3D_containing_proteins"/>
    <property type="match status" value="1"/>
</dbReference>
<dbReference type="InterPro" id="IPR036365">
    <property type="entry name" value="PGBD-like_sf"/>
</dbReference>
<dbReference type="Pfam" id="PF06725">
    <property type="entry name" value="3D"/>
    <property type="match status" value="1"/>
</dbReference>
<evidence type="ECO:0000256" key="1">
    <source>
        <dbReference type="ARBA" id="ARBA00022729"/>
    </source>
</evidence>
<dbReference type="InterPro" id="IPR051933">
    <property type="entry name" value="Resuscitation_pf_RpfB"/>
</dbReference>
<dbReference type="GO" id="GO:0009254">
    <property type="term" value="P:peptidoglycan turnover"/>
    <property type="evidence" value="ECO:0007669"/>
    <property type="project" value="InterPro"/>
</dbReference>
<organism evidence="5 6">
    <name type="scientific">Mitsuokella jalaludinii</name>
    <dbReference type="NCBI Taxonomy" id="187979"/>
    <lineage>
        <taxon>Bacteria</taxon>
        <taxon>Bacillati</taxon>
        <taxon>Bacillota</taxon>
        <taxon>Negativicutes</taxon>
        <taxon>Selenomonadales</taxon>
        <taxon>Selenomonadaceae</taxon>
        <taxon>Mitsuokella</taxon>
    </lineage>
</organism>
<dbReference type="GO" id="GO:0004553">
    <property type="term" value="F:hydrolase activity, hydrolyzing O-glycosyl compounds"/>
    <property type="evidence" value="ECO:0007669"/>
    <property type="project" value="InterPro"/>
</dbReference>
<dbReference type="eggNOG" id="COG3409">
    <property type="taxonomic scope" value="Bacteria"/>
</dbReference>
<keyword evidence="6" id="KW-1185">Reference proteome</keyword>
<evidence type="ECO:0000259" key="4">
    <source>
        <dbReference type="Pfam" id="PF06725"/>
    </source>
</evidence>
<feature type="domain" description="Peptidoglycan binding-like" evidence="3">
    <location>
        <begin position="35"/>
        <end position="91"/>
    </location>
</feature>
<dbReference type="InterPro" id="IPR036366">
    <property type="entry name" value="PGBDSf"/>
</dbReference>
<accession>A0A174A567</accession>
<proteinExistence type="predicted"/>
<reference evidence="5 6" key="1">
    <citation type="submission" date="2015-09" db="EMBL/GenBank/DDBJ databases">
        <authorList>
            <consortium name="Pathogen Informatics"/>
        </authorList>
    </citation>
    <scope>NUCLEOTIDE SEQUENCE [LARGE SCALE GENOMIC DNA]</scope>
    <source>
        <strain evidence="5 6">2789STDY5608828</strain>
    </source>
</reference>
<evidence type="ECO:0000313" key="6">
    <source>
        <dbReference type="Proteomes" id="UP000095546"/>
    </source>
</evidence>
<name>A0A174A567_9FIRM</name>
<feature type="domain" description="3D" evidence="4">
    <location>
        <begin position="138"/>
        <end position="195"/>
    </location>
</feature>
<dbReference type="InterPro" id="IPR059180">
    <property type="entry name" value="3D_YorM"/>
</dbReference>
<dbReference type="GO" id="GO:0019867">
    <property type="term" value="C:outer membrane"/>
    <property type="evidence" value="ECO:0007669"/>
    <property type="project" value="InterPro"/>
</dbReference>
<dbReference type="SUPFAM" id="SSF47090">
    <property type="entry name" value="PGBD-like"/>
    <property type="match status" value="1"/>
</dbReference>
<evidence type="ECO:0000259" key="3">
    <source>
        <dbReference type="Pfam" id="PF01471"/>
    </source>
</evidence>
<dbReference type="Gene3D" id="2.40.40.10">
    <property type="entry name" value="RlpA-like domain"/>
    <property type="match status" value="1"/>
</dbReference>
<keyword evidence="1 2" id="KW-0732">Signal</keyword>
<dbReference type="SUPFAM" id="SSF50685">
    <property type="entry name" value="Barwin-like endoglucanases"/>
    <property type="match status" value="1"/>
</dbReference>
<dbReference type="eggNOG" id="COG3584">
    <property type="taxonomic scope" value="Bacteria"/>
</dbReference>
<gene>
    <name evidence="5" type="primary">yocH_1</name>
    <name evidence="5" type="ORF">ERS852385_01478</name>
</gene>
<dbReference type="Pfam" id="PF01471">
    <property type="entry name" value="PG_binding_1"/>
    <property type="match status" value="1"/>
</dbReference>
<dbReference type="EMBL" id="CYYU01000009">
    <property type="protein sequence ID" value="CUN83447.1"/>
    <property type="molecule type" value="Genomic_DNA"/>
</dbReference>
<evidence type="ECO:0000313" key="5">
    <source>
        <dbReference type="EMBL" id="CUN83447.1"/>
    </source>
</evidence>
<dbReference type="PANTHER" id="PTHR39160">
    <property type="entry name" value="CELL WALL-BINDING PROTEIN YOCH"/>
    <property type="match status" value="1"/>
</dbReference>
<feature type="chain" id="PRO_5008017424" evidence="2">
    <location>
        <begin position="26"/>
        <end position="197"/>
    </location>
</feature>
<dbReference type="PANTHER" id="PTHR39160:SF4">
    <property type="entry name" value="RESUSCITATION-PROMOTING FACTOR RPFB"/>
    <property type="match status" value="1"/>
</dbReference>
<dbReference type="Proteomes" id="UP000095546">
    <property type="component" value="Unassembled WGS sequence"/>
</dbReference>
<dbReference type="STRING" id="187979.ERS852385_01478"/>
<sequence>MRNQCVLVFLLASFLLLFGTTEAMASNILVRQGSRGPAVRQVQTLLIEQGWLTGAADGICGNQTVAAIKSFQKANGLDDDGVCGNGTYSVLSGGQEYLPSSDESDGTVMYVNATAYSADDPGNSAYTALGTHVRHGIIAVDPSIIPLGTHVYIPGYGEAVAEDVGGAIRGHRIDVAFDSRAEALAFGRQDIEIYIRD</sequence>
<feature type="signal peptide" evidence="2">
    <location>
        <begin position="1"/>
        <end position="25"/>
    </location>
</feature>
<dbReference type="AlphaFoldDB" id="A0A174A567"/>
<dbReference type="InterPro" id="IPR010611">
    <property type="entry name" value="3D_dom"/>
</dbReference>
<evidence type="ECO:0000256" key="2">
    <source>
        <dbReference type="SAM" id="SignalP"/>
    </source>
</evidence>
<dbReference type="Gene3D" id="1.10.101.10">
    <property type="entry name" value="PGBD-like superfamily/PGBD"/>
    <property type="match status" value="1"/>
</dbReference>
<dbReference type="InterPro" id="IPR002477">
    <property type="entry name" value="Peptidoglycan-bd-like"/>
</dbReference>